<dbReference type="Proteomes" id="UP000005615">
    <property type="component" value="Unassembled WGS sequence"/>
</dbReference>
<reference evidence="1 2" key="1">
    <citation type="journal article" date="2011" name="J. Bacteriol.">
        <title>Genome sequence of strain IMCC3088, a proteorhodopsin-containing marine bacterium belonging to the OM60/NOR5 clade.</title>
        <authorList>
            <person name="Jang Y."/>
            <person name="Oh H.M."/>
            <person name="Kang I."/>
            <person name="Lee K."/>
            <person name="Yang S.J."/>
            <person name="Cho J.C."/>
        </authorList>
    </citation>
    <scope>NUCLEOTIDE SEQUENCE [LARGE SCALE GENOMIC DNA]</scope>
    <source>
        <strain evidence="1 2">IMCC3088</strain>
    </source>
</reference>
<name>F3KZV0_9GAMM</name>
<gene>
    <name evidence="1" type="ORF">IMCC3088_543</name>
</gene>
<evidence type="ECO:0000313" key="1">
    <source>
        <dbReference type="EMBL" id="EGG30404.1"/>
    </source>
</evidence>
<evidence type="ECO:0000313" key="2">
    <source>
        <dbReference type="Proteomes" id="UP000005615"/>
    </source>
</evidence>
<dbReference type="AlphaFoldDB" id="F3KZV0"/>
<protein>
    <submittedName>
        <fullName evidence="1">Uncharacterized protein</fullName>
    </submittedName>
</protein>
<comment type="caution">
    <text evidence="1">The sequence shown here is derived from an EMBL/GenBank/DDBJ whole genome shotgun (WGS) entry which is preliminary data.</text>
</comment>
<proteinExistence type="predicted"/>
<keyword evidence="2" id="KW-1185">Reference proteome</keyword>
<organism evidence="1 2">
    <name type="scientific">Aequoribacter fuscus</name>
    <dbReference type="NCBI Taxonomy" id="2518989"/>
    <lineage>
        <taxon>Bacteria</taxon>
        <taxon>Pseudomonadati</taxon>
        <taxon>Pseudomonadota</taxon>
        <taxon>Gammaproteobacteria</taxon>
        <taxon>Cellvibrionales</taxon>
        <taxon>Halieaceae</taxon>
        <taxon>Aequoribacter</taxon>
    </lineage>
</organism>
<dbReference type="RefSeq" id="WP_009574944.1">
    <property type="nucleotide sequence ID" value="NZ_AEIG01000015.1"/>
</dbReference>
<dbReference type="EMBL" id="AEIG01000015">
    <property type="protein sequence ID" value="EGG30404.1"/>
    <property type="molecule type" value="Genomic_DNA"/>
</dbReference>
<dbReference type="STRING" id="2518989.IMCC3088_543"/>
<accession>F3KZV0</accession>
<sequence length="69" mass="7849">MSDFFDFSEKFCVSATDFEYFLNTYVAGCESNERIAIMHSACKPLHMSSGEKTSWFARQNINECMAMAA</sequence>